<keyword evidence="4 7" id="KW-0067">ATP-binding</keyword>
<dbReference type="GO" id="GO:0007018">
    <property type="term" value="P:microtubule-based movement"/>
    <property type="evidence" value="ECO:0007669"/>
    <property type="project" value="InterPro"/>
</dbReference>
<dbReference type="OrthoDB" id="3176171at2759"/>
<dbReference type="PANTHER" id="PTHR47972">
    <property type="entry name" value="KINESIN-LIKE PROTEIN KLP-3"/>
    <property type="match status" value="1"/>
</dbReference>
<dbReference type="PANTHER" id="PTHR47972:SF35">
    <property type="entry name" value="KINESIN-LIKE PROTEIN KIN-14Q"/>
    <property type="match status" value="1"/>
</dbReference>
<feature type="region of interest" description="Disordered" evidence="10">
    <location>
        <begin position="1"/>
        <end position="35"/>
    </location>
</feature>
<feature type="region of interest" description="Disordered" evidence="10">
    <location>
        <begin position="932"/>
        <end position="981"/>
    </location>
</feature>
<dbReference type="CDD" id="cd01366">
    <property type="entry name" value="KISc_C_terminal"/>
    <property type="match status" value="1"/>
</dbReference>
<dbReference type="InterPro" id="IPR001752">
    <property type="entry name" value="Kinesin_motor_dom"/>
</dbReference>
<evidence type="ECO:0000259" key="11">
    <source>
        <dbReference type="PROSITE" id="PS50067"/>
    </source>
</evidence>
<protein>
    <recommendedName>
        <fullName evidence="8">Kinesin-like protein</fullName>
    </recommendedName>
</protein>
<accession>A0A811RAE5</accession>
<feature type="region of interest" description="Disordered" evidence="10">
    <location>
        <begin position="117"/>
        <end position="174"/>
    </location>
</feature>
<dbReference type="SUPFAM" id="SSF52540">
    <property type="entry name" value="P-loop containing nucleoside triphosphate hydrolases"/>
    <property type="match status" value="1"/>
</dbReference>
<feature type="coiled-coil region" evidence="9">
    <location>
        <begin position="257"/>
        <end position="329"/>
    </location>
</feature>
<evidence type="ECO:0000313" key="13">
    <source>
        <dbReference type="Proteomes" id="UP000604825"/>
    </source>
</evidence>
<evidence type="ECO:0000256" key="5">
    <source>
        <dbReference type="ARBA" id="ARBA00023054"/>
    </source>
</evidence>
<dbReference type="AlphaFoldDB" id="A0A811RAE5"/>
<reference evidence="12" key="1">
    <citation type="submission" date="2020-10" db="EMBL/GenBank/DDBJ databases">
        <authorList>
            <person name="Han B."/>
            <person name="Lu T."/>
            <person name="Zhao Q."/>
            <person name="Huang X."/>
            <person name="Zhao Y."/>
        </authorList>
    </citation>
    <scope>NUCLEOTIDE SEQUENCE</scope>
</reference>
<feature type="region of interest" description="Disordered" evidence="10">
    <location>
        <begin position="838"/>
        <end position="864"/>
    </location>
</feature>
<dbReference type="Proteomes" id="UP000604825">
    <property type="component" value="Unassembled WGS sequence"/>
</dbReference>
<dbReference type="GO" id="GO:0005524">
    <property type="term" value="F:ATP binding"/>
    <property type="evidence" value="ECO:0007669"/>
    <property type="project" value="UniProtKB-UniRule"/>
</dbReference>
<evidence type="ECO:0000256" key="10">
    <source>
        <dbReference type="SAM" id="MobiDB-lite"/>
    </source>
</evidence>
<dbReference type="PRINTS" id="PR00380">
    <property type="entry name" value="KINESINHEAVY"/>
</dbReference>
<feature type="coiled-coil region" evidence="9">
    <location>
        <begin position="194"/>
        <end position="228"/>
    </location>
</feature>
<dbReference type="PROSITE" id="PS00411">
    <property type="entry name" value="KINESIN_MOTOR_1"/>
    <property type="match status" value="1"/>
</dbReference>
<gene>
    <name evidence="12" type="ORF">NCGR_LOCUS50183</name>
</gene>
<evidence type="ECO:0000256" key="8">
    <source>
        <dbReference type="RuleBase" id="RU000394"/>
    </source>
</evidence>
<feature type="coiled-coil region" evidence="9">
    <location>
        <begin position="683"/>
        <end position="717"/>
    </location>
</feature>
<feature type="region of interest" description="Disordered" evidence="10">
    <location>
        <begin position="49"/>
        <end position="103"/>
    </location>
</feature>
<feature type="domain" description="Kinesin motor" evidence="11">
    <location>
        <begin position="336"/>
        <end position="662"/>
    </location>
</feature>
<dbReference type="FunFam" id="3.40.850.10:FF:000057">
    <property type="entry name" value="kinesin-like protein KIN-14R"/>
    <property type="match status" value="1"/>
</dbReference>
<dbReference type="InterPro" id="IPR027417">
    <property type="entry name" value="P-loop_NTPase"/>
</dbReference>
<dbReference type="InterPro" id="IPR036961">
    <property type="entry name" value="Kinesin_motor_dom_sf"/>
</dbReference>
<feature type="compositionally biased region" description="Polar residues" evidence="10">
    <location>
        <begin position="972"/>
        <end position="981"/>
    </location>
</feature>
<evidence type="ECO:0000256" key="3">
    <source>
        <dbReference type="ARBA" id="ARBA00022741"/>
    </source>
</evidence>
<dbReference type="GO" id="GO:0005874">
    <property type="term" value="C:microtubule"/>
    <property type="evidence" value="ECO:0007669"/>
    <property type="project" value="UniProtKB-KW"/>
</dbReference>
<feature type="compositionally biased region" description="Low complexity" evidence="10">
    <location>
        <begin position="131"/>
        <end position="141"/>
    </location>
</feature>
<keyword evidence="3 7" id="KW-0547">Nucleotide-binding</keyword>
<evidence type="ECO:0000256" key="7">
    <source>
        <dbReference type="PROSITE-ProRule" id="PRU00283"/>
    </source>
</evidence>
<evidence type="ECO:0000256" key="2">
    <source>
        <dbReference type="ARBA" id="ARBA00022701"/>
    </source>
</evidence>
<evidence type="ECO:0000256" key="9">
    <source>
        <dbReference type="SAM" id="Coils"/>
    </source>
</evidence>
<evidence type="ECO:0000313" key="12">
    <source>
        <dbReference type="EMBL" id="CAD6266878.1"/>
    </source>
</evidence>
<dbReference type="Pfam" id="PF00225">
    <property type="entry name" value="Kinesin"/>
    <property type="match status" value="1"/>
</dbReference>
<feature type="binding site" evidence="7">
    <location>
        <begin position="419"/>
        <end position="426"/>
    </location>
    <ligand>
        <name>ATP</name>
        <dbReference type="ChEBI" id="CHEBI:30616"/>
    </ligand>
</feature>
<dbReference type="GO" id="GO:0003777">
    <property type="term" value="F:microtubule motor activity"/>
    <property type="evidence" value="ECO:0007669"/>
    <property type="project" value="InterPro"/>
</dbReference>
<keyword evidence="6 7" id="KW-0505">Motor protein</keyword>
<dbReference type="PROSITE" id="PS50067">
    <property type="entry name" value="KINESIN_MOTOR_2"/>
    <property type="match status" value="1"/>
</dbReference>
<proteinExistence type="inferred from homology"/>
<dbReference type="InterPro" id="IPR019821">
    <property type="entry name" value="Kinesin_motor_CS"/>
</dbReference>
<comment type="similarity">
    <text evidence="1">Belongs to the TRAFAC class myosin-kinesin ATPase superfamily. Kinesin family. KIN-14 subfamily.</text>
</comment>
<comment type="caution">
    <text evidence="12">The sequence shown here is derived from an EMBL/GenBank/DDBJ whole genome shotgun (WGS) entry which is preliminary data.</text>
</comment>
<dbReference type="Gene3D" id="3.40.850.10">
    <property type="entry name" value="Kinesin motor domain"/>
    <property type="match status" value="1"/>
</dbReference>
<keyword evidence="13" id="KW-1185">Reference proteome</keyword>
<evidence type="ECO:0000256" key="1">
    <source>
        <dbReference type="ARBA" id="ARBA00010899"/>
    </source>
</evidence>
<evidence type="ECO:0000256" key="6">
    <source>
        <dbReference type="ARBA" id="ARBA00023175"/>
    </source>
</evidence>
<feature type="compositionally biased region" description="Low complexity" evidence="10">
    <location>
        <begin position="61"/>
        <end position="75"/>
    </location>
</feature>
<dbReference type="GO" id="GO:0008017">
    <property type="term" value="F:microtubule binding"/>
    <property type="evidence" value="ECO:0007669"/>
    <property type="project" value="InterPro"/>
</dbReference>
<feature type="compositionally biased region" description="Low complexity" evidence="10">
    <location>
        <begin position="932"/>
        <end position="941"/>
    </location>
</feature>
<dbReference type="EMBL" id="CAJGYO010000014">
    <property type="protein sequence ID" value="CAD6266878.1"/>
    <property type="molecule type" value="Genomic_DNA"/>
</dbReference>
<keyword evidence="2 8" id="KW-0493">Microtubule</keyword>
<dbReference type="SMART" id="SM00129">
    <property type="entry name" value="KISc"/>
    <property type="match status" value="1"/>
</dbReference>
<sequence length="981" mass="107828">MEDEGSGGRSRGPDGDRAKAVALAPFASPRRAKTVRMSEACDFIIPYAADQGRSSGEERSPAGSSGSAGAVRALGPASGGDGSSSLSGGVPCEGALQDTPDYIRRSAARHRVAPMELFSTSVSPPPPPAPAGLGAAAEGMASSEKCDAAGGVSESEAVGGGRSDSESLQPEEIEEDKSDCCGLLKQQYGVLLREKECRRLLEDLMRENELKTRECREAQESLHDLQMELMRKSMHVGSLASAVEGQVKEKSRLCQLLKELSEKFMVLKSEHQNLRQESLEYKKCVLDASQMSTTIQQYVNQYVSLECEFKDLKEKFNEEAKERKDLYNKIIELKGNIRVFCRCRPLNAEEIAEGASSAIDFDSAKDGELIVRGHVSSKKVYKFDSVFSPEEDQEKVFEKTAPYAISVLDGFNVCIFAYGQTGTGKTFTMEGIEGARGVNYRTLEELFRIIKEREGTFQYEITVSVLEVYNEQIHDLLLTGSQPGATTKRLEVRQVAEGVHHVPGLVEARVTNMNEAWEVLQTGSKARVVGSTNANEHSSRSHCIHCVMVKGENLMNGECTKSKLWLIDLAGSERVTKTDAQGERLKEAQNINKSLFALGDVISALATKTPHIPFRNSKLTHLLQDSLSGDSKTLMFVQISPNENDVGETLCSLNFASRVRGIELGQAKKQVDVGELSRYKLMVGRAKQDSKNKDAQIKSMEERIQTLEAKNKTKDLLTLYLQEKIKELESQLLVERKIARQHVDNKIAQDHLQKQYGMKEENSYLRSPMAERNLNSTAEKAAAPKDFGISKQMFSDSNVDTYSFKQLMSLGDEKENNPEAVQLPPTMKARRVSLCNGGAYQQPLNPASRRKSLIPPPRRNSLLPMPTAKPAAAAAPSPLDKITENLSSPPLCSPPVVSIDKGSRSKRINSILRRSLQKKVVIRPSLAAQAGKKAGAAAAQGTDNARRVARRVPVSGGGQRVQRNRDKERGWNTGTSLRNNF</sequence>
<feature type="compositionally biased region" description="Low complexity" evidence="10">
    <location>
        <begin position="148"/>
        <end position="157"/>
    </location>
</feature>
<evidence type="ECO:0000256" key="4">
    <source>
        <dbReference type="ARBA" id="ARBA00022840"/>
    </source>
</evidence>
<organism evidence="12 13">
    <name type="scientific">Miscanthus lutarioriparius</name>
    <dbReference type="NCBI Taxonomy" id="422564"/>
    <lineage>
        <taxon>Eukaryota</taxon>
        <taxon>Viridiplantae</taxon>
        <taxon>Streptophyta</taxon>
        <taxon>Embryophyta</taxon>
        <taxon>Tracheophyta</taxon>
        <taxon>Spermatophyta</taxon>
        <taxon>Magnoliopsida</taxon>
        <taxon>Liliopsida</taxon>
        <taxon>Poales</taxon>
        <taxon>Poaceae</taxon>
        <taxon>PACMAD clade</taxon>
        <taxon>Panicoideae</taxon>
        <taxon>Andropogonodae</taxon>
        <taxon>Andropogoneae</taxon>
        <taxon>Saccharinae</taxon>
        <taxon>Miscanthus</taxon>
    </lineage>
</organism>
<dbReference type="InterPro" id="IPR027640">
    <property type="entry name" value="Kinesin-like_fam"/>
</dbReference>
<keyword evidence="5 9" id="KW-0175">Coiled coil</keyword>
<name>A0A811RAE5_9POAL</name>